<dbReference type="InterPro" id="IPR013083">
    <property type="entry name" value="Znf_RING/FYVE/PHD"/>
</dbReference>
<dbReference type="EMBL" id="AM453212">
    <property type="protein sequence ID" value="CAN61185.1"/>
    <property type="molecule type" value="Genomic_DNA"/>
</dbReference>
<evidence type="ECO:0000256" key="2">
    <source>
        <dbReference type="ARBA" id="ARBA00012483"/>
    </source>
</evidence>
<dbReference type="InterPro" id="IPR001841">
    <property type="entry name" value="Znf_RING"/>
</dbReference>
<keyword evidence="4" id="KW-0479">Metal-binding</keyword>
<evidence type="ECO:0000256" key="7">
    <source>
        <dbReference type="ARBA" id="ARBA00022833"/>
    </source>
</evidence>
<evidence type="ECO:0000256" key="3">
    <source>
        <dbReference type="ARBA" id="ARBA00022679"/>
    </source>
</evidence>
<protein>
    <recommendedName>
        <fullName evidence="2">RING-type E3 ubiquitin transferase</fullName>
        <ecNumber evidence="2">2.3.2.27</ecNumber>
    </recommendedName>
</protein>
<sequence length="290" mass="33322">MDESPIQSDSLHYWCYHCEEHVSTETLLDLSDVIYNECKNDFVETIGVMLTALEPRSADQIDEHSLVYMLTRRLRHITQPSSDNEDLPSPPPDHASEDDFLRIMLEPEGYIGNSKDYIDATGYEELSQNLVESDKTVRRGTPPASKSAISTLPSVEIKLERQVLNCAICKDVVSICETTRKLPCGHGYYGDCIIIWLNPRNSCPMCRFELPTDDSKYEEEKKDPCSLISISCQSILHWFFSEHVLQCKCSSLWRYRIRHLQLLIRSLQSTVDDVITKIWTFTEQDIGLHP</sequence>
<comment type="catalytic activity">
    <reaction evidence="1">
        <text>S-ubiquitinyl-[E2 ubiquitin-conjugating enzyme]-L-cysteine + [acceptor protein]-L-lysine = [E2 ubiquitin-conjugating enzyme]-L-cysteine + N(6)-ubiquitinyl-[acceptor protein]-L-lysine.</text>
        <dbReference type="EC" id="2.3.2.27"/>
    </reaction>
</comment>
<keyword evidence="5 8" id="KW-0863">Zinc-finger</keyword>
<dbReference type="Pfam" id="PF13639">
    <property type="entry name" value="zf-RING_2"/>
    <property type="match status" value="1"/>
</dbReference>
<dbReference type="SMART" id="SM00184">
    <property type="entry name" value="RING"/>
    <property type="match status" value="1"/>
</dbReference>
<dbReference type="SUPFAM" id="SSF57850">
    <property type="entry name" value="RING/U-box"/>
    <property type="match status" value="1"/>
</dbReference>
<dbReference type="Gene3D" id="3.30.40.10">
    <property type="entry name" value="Zinc/RING finger domain, C3HC4 (zinc finger)"/>
    <property type="match status" value="1"/>
</dbReference>
<dbReference type="InterPro" id="IPR039525">
    <property type="entry name" value="RNF126-like_zinc-ribbon"/>
</dbReference>
<dbReference type="PANTHER" id="PTHR15710">
    <property type="entry name" value="E3 UBIQUITIN-PROTEIN LIGASE PRAJA"/>
    <property type="match status" value="1"/>
</dbReference>
<evidence type="ECO:0000256" key="8">
    <source>
        <dbReference type="PROSITE-ProRule" id="PRU00175"/>
    </source>
</evidence>
<accession>A5BBB5</accession>
<proteinExistence type="predicted"/>
<dbReference type="GO" id="GO:0061630">
    <property type="term" value="F:ubiquitin protein ligase activity"/>
    <property type="evidence" value="ECO:0007669"/>
    <property type="project" value="UniProtKB-EC"/>
</dbReference>
<organism evidence="11">
    <name type="scientific">Vitis vinifera</name>
    <name type="common">Grape</name>
    <dbReference type="NCBI Taxonomy" id="29760"/>
    <lineage>
        <taxon>Eukaryota</taxon>
        <taxon>Viridiplantae</taxon>
        <taxon>Streptophyta</taxon>
        <taxon>Embryophyta</taxon>
        <taxon>Tracheophyta</taxon>
        <taxon>Spermatophyta</taxon>
        <taxon>Magnoliopsida</taxon>
        <taxon>eudicotyledons</taxon>
        <taxon>Gunneridae</taxon>
        <taxon>Pentapetalae</taxon>
        <taxon>rosids</taxon>
        <taxon>Vitales</taxon>
        <taxon>Vitaceae</taxon>
        <taxon>Viteae</taxon>
        <taxon>Vitis</taxon>
    </lineage>
</organism>
<reference evidence="11" key="1">
    <citation type="journal article" date="2007" name="PLoS ONE">
        <title>The first genome sequence of an elite grapevine cultivar (Pinot noir Vitis vinifera L.): coping with a highly heterozygous genome.</title>
        <authorList>
            <person name="Velasco R."/>
            <person name="Zharkikh A."/>
            <person name="Troggio M."/>
            <person name="Cartwright D.A."/>
            <person name="Cestaro A."/>
            <person name="Pruss D."/>
            <person name="Pindo M."/>
            <person name="FitzGerald L.M."/>
            <person name="Vezzulli S."/>
            <person name="Reid J."/>
            <person name="Malacarne G."/>
            <person name="Iliev D."/>
            <person name="Coppola G."/>
            <person name="Wardell B."/>
            <person name="Micheletti D."/>
            <person name="Macalma T."/>
            <person name="Facci M."/>
            <person name="Mitchell J.T."/>
            <person name="Perazzolli M."/>
            <person name="Eldredge G."/>
            <person name="Gatto P."/>
            <person name="Oyzerski R."/>
            <person name="Moretto M."/>
            <person name="Gutin N."/>
            <person name="Stefanini M."/>
            <person name="Chen Y."/>
            <person name="Segala C."/>
            <person name="Davenport C."/>
            <person name="Dematte L."/>
            <person name="Mraz A."/>
            <person name="Battilana J."/>
            <person name="Stormo K."/>
            <person name="Costa F."/>
            <person name="Tao Q."/>
            <person name="Si-Ammour A."/>
            <person name="Harkins T."/>
            <person name="Lackey A."/>
            <person name="Perbost C."/>
            <person name="Taillon B."/>
            <person name="Stella A."/>
            <person name="Solovyev V."/>
            <person name="Fawcett J.A."/>
            <person name="Sterck L."/>
            <person name="Vandepoele K."/>
            <person name="Grando S.M."/>
            <person name="Toppo S."/>
            <person name="Moser C."/>
            <person name="Lanchbury J."/>
            <person name="Bogden R."/>
            <person name="Skolnick M."/>
            <person name="Sgaramella V."/>
            <person name="Bhatnagar S.K."/>
            <person name="Fontana P."/>
            <person name="Gutin A."/>
            <person name="Van de Peer Y."/>
            <person name="Salamini F."/>
            <person name="Viola R."/>
        </authorList>
    </citation>
    <scope>NUCLEOTIDE SEQUENCE</scope>
</reference>
<dbReference type="GO" id="GO:0008270">
    <property type="term" value="F:zinc ion binding"/>
    <property type="evidence" value="ECO:0007669"/>
    <property type="project" value="UniProtKB-KW"/>
</dbReference>
<dbReference type="Pfam" id="PF14369">
    <property type="entry name" value="Zn_ribbon_19"/>
    <property type="match status" value="1"/>
</dbReference>
<evidence type="ECO:0000313" key="11">
    <source>
        <dbReference type="EMBL" id="CAN61185.1"/>
    </source>
</evidence>
<keyword evidence="6" id="KW-0833">Ubl conjugation pathway</keyword>
<evidence type="ECO:0000256" key="1">
    <source>
        <dbReference type="ARBA" id="ARBA00000900"/>
    </source>
</evidence>
<dbReference type="EC" id="2.3.2.27" evidence="2"/>
<evidence type="ECO:0000256" key="5">
    <source>
        <dbReference type="ARBA" id="ARBA00022771"/>
    </source>
</evidence>
<name>A5BBB5_VITVI</name>
<dbReference type="AlphaFoldDB" id="A5BBB5"/>
<feature type="region of interest" description="Disordered" evidence="9">
    <location>
        <begin position="78"/>
        <end position="97"/>
    </location>
</feature>
<keyword evidence="3" id="KW-0808">Transferase</keyword>
<dbReference type="PROSITE" id="PS50089">
    <property type="entry name" value="ZF_RING_2"/>
    <property type="match status" value="1"/>
</dbReference>
<keyword evidence="7" id="KW-0862">Zinc</keyword>
<evidence type="ECO:0000259" key="10">
    <source>
        <dbReference type="PROSITE" id="PS50089"/>
    </source>
</evidence>
<dbReference type="ExpressionAtlas" id="A5BBB5">
    <property type="expression patterns" value="baseline and differential"/>
</dbReference>
<gene>
    <name evidence="11" type="ORF">VITISV_019324</name>
</gene>
<evidence type="ECO:0000256" key="4">
    <source>
        <dbReference type="ARBA" id="ARBA00022723"/>
    </source>
</evidence>
<evidence type="ECO:0000256" key="6">
    <source>
        <dbReference type="ARBA" id="ARBA00022786"/>
    </source>
</evidence>
<feature type="domain" description="RING-type" evidence="10">
    <location>
        <begin position="166"/>
        <end position="207"/>
    </location>
</feature>
<dbReference type="PANTHER" id="PTHR15710:SF108">
    <property type="entry name" value="OS03G0286100 PROTEIN"/>
    <property type="match status" value="1"/>
</dbReference>
<evidence type="ECO:0000256" key="9">
    <source>
        <dbReference type="SAM" id="MobiDB-lite"/>
    </source>
</evidence>